<evidence type="ECO:0000256" key="1">
    <source>
        <dbReference type="SAM" id="SignalP"/>
    </source>
</evidence>
<name>A0AAD2PQQ8_CITFR</name>
<comment type="caution">
    <text evidence="2">The sequence shown here is derived from an EMBL/GenBank/DDBJ whole genome shotgun (WGS) entry which is preliminary data.</text>
</comment>
<dbReference type="AlphaFoldDB" id="A0AAD2PQQ8"/>
<dbReference type="PROSITE" id="PS51257">
    <property type="entry name" value="PROKAR_LIPOPROTEIN"/>
    <property type="match status" value="1"/>
</dbReference>
<dbReference type="EMBL" id="ABBJDF010000014">
    <property type="protein sequence ID" value="EHT9939539.1"/>
    <property type="molecule type" value="Genomic_DNA"/>
</dbReference>
<organism evidence="2">
    <name type="scientific">Citrobacter freundii</name>
    <dbReference type="NCBI Taxonomy" id="546"/>
    <lineage>
        <taxon>Bacteria</taxon>
        <taxon>Pseudomonadati</taxon>
        <taxon>Pseudomonadota</taxon>
        <taxon>Gammaproteobacteria</taxon>
        <taxon>Enterobacterales</taxon>
        <taxon>Enterobacteriaceae</taxon>
        <taxon>Citrobacter</taxon>
        <taxon>Citrobacter freundii complex</taxon>
    </lineage>
</organism>
<sequence>MKNIFIFLACIFFAETALANNVIFSCNLTNKKQLNIVLNNDVPQYIYGAPGKTPDMIIPSVPGDKSKVKYGAPPYAKSYGYYYRFINGNYSYVVLSGAGEGWNRNDLTVFKGDKTILHVPCISPTTWDTSYDPDGKLATDEMVDSGVFSSY</sequence>
<protein>
    <submittedName>
        <fullName evidence="2">Uncharacterized protein</fullName>
    </submittedName>
</protein>
<dbReference type="RefSeq" id="WP_252773040.1">
    <property type="nucleotide sequence ID" value="NZ_JAMXKM010000004.1"/>
</dbReference>
<feature type="signal peptide" evidence="1">
    <location>
        <begin position="1"/>
        <end position="19"/>
    </location>
</feature>
<reference evidence="2" key="1">
    <citation type="submission" date="2021-07" db="EMBL/GenBank/DDBJ databases">
        <authorList>
            <consortium name="Clinical and Environmental Microbiology Branch: Whole genome sequencing antimicrobial resistance pathogens in the healthcare setting"/>
        </authorList>
    </citation>
    <scope>NUCLEOTIDE SEQUENCE</scope>
    <source>
        <strain evidence="2">2021DK-00049</strain>
    </source>
</reference>
<proteinExistence type="predicted"/>
<feature type="chain" id="PRO_5041938685" evidence="1">
    <location>
        <begin position="20"/>
        <end position="151"/>
    </location>
</feature>
<evidence type="ECO:0000313" key="2">
    <source>
        <dbReference type="EMBL" id="EHT9939539.1"/>
    </source>
</evidence>
<keyword evidence="1" id="KW-0732">Signal</keyword>
<gene>
    <name evidence="2" type="ORF">KY227_002621</name>
</gene>
<accession>A0AAD2PQQ8</accession>